<dbReference type="EMBL" id="JAGMWT010000013">
    <property type="protein sequence ID" value="KAH7117866.1"/>
    <property type="molecule type" value="Genomic_DNA"/>
</dbReference>
<comment type="caution">
    <text evidence="3">The sequence shown here is derived from an EMBL/GenBank/DDBJ whole genome shotgun (WGS) entry which is preliminary data.</text>
</comment>
<dbReference type="InterPro" id="IPR045010">
    <property type="entry name" value="MDR_fam"/>
</dbReference>
<dbReference type="Pfam" id="PF00107">
    <property type="entry name" value="ADH_zinc_N"/>
    <property type="match status" value="1"/>
</dbReference>
<protein>
    <recommendedName>
        <fullName evidence="2">Enoyl reductase (ER) domain-containing protein</fullName>
    </recommendedName>
</protein>
<evidence type="ECO:0000313" key="3">
    <source>
        <dbReference type="EMBL" id="KAH7117866.1"/>
    </source>
</evidence>
<evidence type="ECO:0000313" key="4">
    <source>
        <dbReference type="Proteomes" id="UP000700596"/>
    </source>
</evidence>
<sequence length="352" mass="37722">MPQQTRRWVLSNPPLAEPQYDGPNPTFALETVTLPSLSSNQILVKTLHLSNDPAQRGWIAPDVDPARLYVPPVKKGEVMRAFGICEVVESTAENLKPGQLVYATCGWAEYAVLGAGEVRPVQADEKAGIKATHFIGALGGPGLTAWYGLLDIARATKDDAIVVSGAAGAVGNMVVQIAKHVLGAKRVIGIAGGEKKCKWVESLGADVCVDYKAADFKEKLWEATEGFVEVYFDNVGGEVLELMLSRMKKHGRIAACGAVATYNNMSSAGVKNWFEIISNRLEVKGFIVLDAASEGKAGPMLQKIIENIKAGKIKIGEDSETVVPTAFEDVPKTWNLLFTGGNTGKLVTEIKG</sequence>
<dbReference type="InterPro" id="IPR011032">
    <property type="entry name" value="GroES-like_sf"/>
</dbReference>
<evidence type="ECO:0000259" key="2">
    <source>
        <dbReference type="SMART" id="SM00829"/>
    </source>
</evidence>
<dbReference type="Gene3D" id="3.90.180.10">
    <property type="entry name" value="Medium-chain alcohol dehydrogenases, catalytic domain"/>
    <property type="match status" value="1"/>
</dbReference>
<dbReference type="GO" id="GO:0016628">
    <property type="term" value="F:oxidoreductase activity, acting on the CH-CH group of donors, NAD or NADP as acceptor"/>
    <property type="evidence" value="ECO:0007669"/>
    <property type="project" value="InterPro"/>
</dbReference>
<reference evidence="3" key="1">
    <citation type="journal article" date="2021" name="Nat. Commun.">
        <title>Genetic determinants of endophytism in the Arabidopsis root mycobiome.</title>
        <authorList>
            <person name="Mesny F."/>
            <person name="Miyauchi S."/>
            <person name="Thiergart T."/>
            <person name="Pickel B."/>
            <person name="Atanasova L."/>
            <person name="Karlsson M."/>
            <person name="Huettel B."/>
            <person name="Barry K.W."/>
            <person name="Haridas S."/>
            <person name="Chen C."/>
            <person name="Bauer D."/>
            <person name="Andreopoulos W."/>
            <person name="Pangilinan J."/>
            <person name="LaButti K."/>
            <person name="Riley R."/>
            <person name="Lipzen A."/>
            <person name="Clum A."/>
            <person name="Drula E."/>
            <person name="Henrissat B."/>
            <person name="Kohler A."/>
            <person name="Grigoriev I.V."/>
            <person name="Martin F.M."/>
            <person name="Hacquard S."/>
        </authorList>
    </citation>
    <scope>NUCLEOTIDE SEQUENCE</scope>
    <source>
        <strain evidence="3">MPI-CAGE-CH-0243</strain>
    </source>
</reference>
<dbReference type="InterPro" id="IPR013149">
    <property type="entry name" value="ADH-like_C"/>
</dbReference>
<dbReference type="PANTHER" id="PTHR43205">
    <property type="entry name" value="PROSTAGLANDIN REDUCTASE"/>
    <property type="match status" value="1"/>
</dbReference>
<dbReference type="CDD" id="cd05288">
    <property type="entry name" value="PGDH"/>
    <property type="match status" value="1"/>
</dbReference>
<feature type="domain" description="Enoyl reductase (ER)" evidence="2">
    <location>
        <begin position="22"/>
        <end position="348"/>
    </location>
</feature>
<dbReference type="FunFam" id="3.40.50.720:FF:000121">
    <property type="entry name" value="Prostaglandin reductase 2"/>
    <property type="match status" value="1"/>
</dbReference>
<keyword evidence="1" id="KW-0560">Oxidoreductase</keyword>
<dbReference type="OrthoDB" id="809632at2759"/>
<dbReference type="InterPro" id="IPR041694">
    <property type="entry name" value="ADH_N_2"/>
</dbReference>
<dbReference type="SUPFAM" id="SSF51735">
    <property type="entry name" value="NAD(P)-binding Rossmann-fold domains"/>
    <property type="match status" value="1"/>
</dbReference>
<evidence type="ECO:0000256" key="1">
    <source>
        <dbReference type="ARBA" id="ARBA00023002"/>
    </source>
</evidence>
<gene>
    <name evidence="3" type="ORF">B0J11DRAFT_93973</name>
</gene>
<dbReference type="AlphaFoldDB" id="A0A9P9DFL7"/>
<accession>A0A9P9DFL7</accession>
<organism evidence="3 4">
    <name type="scientific">Dendryphion nanum</name>
    <dbReference type="NCBI Taxonomy" id="256645"/>
    <lineage>
        <taxon>Eukaryota</taxon>
        <taxon>Fungi</taxon>
        <taxon>Dikarya</taxon>
        <taxon>Ascomycota</taxon>
        <taxon>Pezizomycotina</taxon>
        <taxon>Dothideomycetes</taxon>
        <taxon>Pleosporomycetidae</taxon>
        <taxon>Pleosporales</taxon>
        <taxon>Torulaceae</taxon>
        <taxon>Dendryphion</taxon>
    </lineage>
</organism>
<dbReference type="Gene3D" id="3.40.50.720">
    <property type="entry name" value="NAD(P)-binding Rossmann-like Domain"/>
    <property type="match status" value="1"/>
</dbReference>
<dbReference type="Proteomes" id="UP000700596">
    <property type="component" value="Unassembled WGS sequence"/>
</dbReference>
<dbReference type="SUPFAM" id="SSF50129">
    <property type="entry name" value="GroES-like"/>
    <property type="match status" value="1"/>
</dbReference>
<dbReference type="SMART" id="SM00829">
    <property type="entry name" value="PKS_ER"/>
    <property type="match status" value="1"/>
</dbReference>
<name>A0A9P9DFL7_9PLEO</name>
<keyword evidence="4" id="KW-1185">Reference proteome</keyword>
<proteinExistence type="predicted"/>
<dbReference type="Pfam" id="PF16884">
    <property type="entry name" value="ADH_N_2"/>
    <property type="match status" value="1"/>
</dbReference>
<dbReference type="InterPro" id="IPR020843">
    <property type="entry name" value="ER"/>
</dbReference>
<dbReference type="InterPro" id="IPR036291">
    <property type="entry name" value="NAD(P)-bd_dom_sf"/>
</dbReference>
<dbReference type="PANTHER" id="PTHR43205:SF19">
    <property type="entry name" value="ENOYL REDUCTASE (ER) DOMAIN-CONTAINING PROTEIN"/>
    <property type="match status" value="1"/>
</dbReference>